<dbReference type="GO" id="GO:0031204">
    <property type="term" value="P:post-translational protein targeting to membrane, translocation"/>
    <property type="evidence" value="ECO:0007669"/>
    <property type="project" value="InterPro"/>
</dbReference>
<name>A0AAN7WME0_9SACH</name>
<proteinExistence type="predicted"/>
<evidence type="ECO:0000256" key="1">
    <source>
        <dbReference type="SAM" id="Phobius"/>
    </source>
</evidence>
<protein>
    <submittedName>
        <fullName evidence="2">Uncharacterized protein</fullName>
    </submittedName>
</protein>
<dbReference type="PANTHER" id="PTHR28229:SF1">
    <property type="entry name" value="TRANSLOCATION PROTEIN SEC66"/>
    <property type="match status" value="1"/>
</dbReference>
<reference evidence="3" key="1">
    <citation type="submission" date="2023-07" db="EMBL/GenBank/DDBJ databases">
        <title>A draft genome of Kazachstania heterogenica Y-27499.</title>
        <authorList>
            <person name="Donic C."/>
            <person name="Kralova J.S."/>
            <person name="Fidel L."/>
            <person name="Ben-Dor S."/>
            <person name="Jung S."/>
        </authorList>
    </citation>
    <scope>NUCLEOTIDE SEQUENCE [LARGE SCALE GENOMIC DNA]</scope>
    <source>
        <strain evidence="3">Y27499</strain>
    </source>
</reference>
<accession>A0AAN7WME0</accession>
<dbReference type="EMBL" id="JAWIZZ010000053">
    <property type="protein sequence ID" value="KAK5778692.1"/>
    <property type="molecule type" value="Genomic_DNA"/>
</dbReference>
<organism evidence="2 3">
    <name type="scientific">Arxiozyma heterogenica</name>
    <dbReference type="NCBI Taxonomy" id="278026"/>
    <lineage>
        <taxon>Eukaryota</taxon>
        <taxon>Fungi</taxon>
        <taxon>Dikarya</taxon>
        <taxon>Ascomycota</taxon>
        <taxon>Saccharomycotina</taxon>
        <taxon>Saccharomycetes</taxon>
        <taxon>Saccharomycetales</taxon>
        <taxon>Saccharomycetaceae</taxon>
        <taxon>Arxiozyma</taxon>
    </lineage>
</organism>
<dbReference type="Pfam" id="PF09802">
    <property type="entry name" value="Sec66"/>
    <property type="match status" value="1"/>
</dbReference>
<evidence type="ECO:0000313" key="2">
    <source>
        <dbReference type="EMBL" id="KAK5778692.1"/>
    </source>
</evidence>
<sequence length="261" mass="30587">MSNFTNNSFDAGQQPEWFEFESSNNTSGFYHVNDTHANTENFNNTYYYNNGTNNNESYSGAFTEDQTETVKIISTSFYTPFIYGAILLISLFYFSKYYKQNKIKKLTQLKSIFDEQDARDLYFEIKQMKEDGKVKVHDKVLKAALLNRGAENIRRSFKLKELTPQVEILYKNGSIGEDYWKRFQTEIKIIEAELKECIMEAESLQPGWSQLYIALCQEICFNQALQRRYNSILERKNTCIKEWNLDIDKDGHLIGKAEQKS</sequence>
<keyword evidence="3" id="KW-1185">Reference proteome</keyword>
<keyword evidence="1" id="KW-0472">Membrane</keyword>
<dbReference type="Proteomes" id="UP001306508">
    <property type="component" value="Unassembled WGS sequence"/>
</dbReference>
<evidence type="ECO:0000313" key="3">
    <source>
        <dbReference type="Proteomes" id="UP001306508"/>
    </source>
</evidence>
<gene>
    <name evidence="2" type="ORF">RI543_004363</name>
</gene>
<dbReference type="InterPro" id="IPR018624">
    <property type="entry name" value="Sec66"/>
</dbReference>
<feature type="transmembrane region" description="Helical" evidence="1">
    <location>
        <begin position="77"/>
        <end position="95"/>
    </location>
</feature>
<dbReference type="AlphaFoldDB" id="A0AAN7WME0"/>
<comment type="caution">
    <text evidence="2">The sequence shown here is derived from an EMBL/GenBank/DDBJ whole genome shotgun (WGS) entry which is preliminary data.</text>
</comment>
<dbReference type="GO" id="GO:0031207">
    <property type="term" value="C:Sec62/Sec63 complex"/>
    <property type="evidence" value="ECO:0007669"/>
    <property type="project" value="InterPro"/>
</dbReference>
<keyword evidence="1" id="KW-1133">Transmembrane helix</keyword>
<dbReference type="PANTHER" id="PTHR28229">
    <property type="entry name" value="TRANSLOCATION PROTEIN SEC66"/>
    <property type="match status" value="1"/>
</dbReference>
<keyword evidence="1" id="KW-0812">Transmembrane</keyword>